<feature type="compositionally biased region" description="Polar residues" evidence="6">
    <location>
        <begin position="271"/>
        <end position="299"/>
    </location>
</feature>
<feature type="compositionally biased region" description="Polar residues" evidence="6">
    <location>
        <begin position="1"/>
        <end position="16"/>
    </location>
</feature>
<dbReference type="PANTHER" id="PTHR46567:SF1">
    <property type="entry name" value="MEDIATOR OF RNA POLYMERASE II TRANSCRIPTION SUBUNIT 12"/>
    <property type="match status" value="1"/>
</dbReference>
<dbReference type="Pfam" id="PF09497">
    <property type="entry name" value="Med12"/>
    <property type="match status" value="1"/>
</dbReference>
<feature type="domain" description="Mediator complex subunit Med12" evidence="7">
    <location>
        <begin position="157"/>
        <end position="218"/>
    </location>
</feature>
<dbReference type="STRING" id="3469.A0A4Y7KC56"/>
<comment type="similarity">
    <text evidence="2">Belongs to the Mediator complex subunit 12 family.</text>
</comment>
<feature type="compositionally biased region" description="Low complexity" evidence="6">
    <location>
        <begin position="844"/>
        <end position="855"/>
    </location>
</feature>
<evidence type="ECO:0000256" key="6">
    <source>
        <dbReference type="SAM" id="MobiDB-lite"/>
    </source>
</evidence>
<dbReference type="Proteomes" id="UP000316621">
    <property type="component" value="Chromosome 7"/>
</dbReference>
<keyword evidence="4" id="KW-0804">Transcription</keyword>
<dbReference type="SMART" id="SM01281">
    <property type="entry name" value="Med12"/>
    <property type="match status" value="1"/>
</dbReference>
<evidence type="ECO:0000256" key="5">
    <source>
        <dbReference type="ARBA" id="ARBA00023242"/>
    </source>
</evidence>
<keyword evidence="3" id="KW-0805">Transcription regulation</keyword>
<keyword evidence="9" id="KW-1185">Reference proteome</keyword>
<evidence type="ECO:0000256" key="2">
    <source>
        <dbReference type="ARBA" id="ARBA00010289"/>
    </source>
</evidence>
<evidence type="ECO:0000256" key="3">
    <source>
        <dbReference type="ARBA" id="ARBA00023015"/>
    </source>
</evidence>
<dbReference type="OMA" id="THSIGNF"/>
<comment type="subcellular location">
    <subcellularLocation>
        <location evidence="1">Nucleus</location>
    </subcellularLocation>
</comment>
<feature type="region of interest" description="Disordered" evidence="6">
    <location>
        <begin position="627"/>
        <end position="657"/>
    </location>
</feature>
<sequence>MQRYSAVSCSGGVSNSAGGGPSSRDTTRADSFALSSFSLNQRKQLQLTPYKLKCDSEPLNHRLGPPDFYPQSPNCPEETLTRESLQHGYKETVDGLEESREISLTQLGTFTKPVVLKCKEAIRKRYRDINESRAQKRKAGQVYGVPLSGALLTKPCVFPEQRPSGEDFRKKWIEGLSQQHKRLLSLADHVPHGYRRRSLFEVLISRNVPLLKATWFIKITYLNQVRPGSTSVSPGAPDKTQLARSELWTKDVIEYLQHLLDEIGTKDFSFSSAQRRDQSSPNTLFSGSVQNKGGDSASTALPDGEGPPIHFKWWYMVRILQSHNAERLLIPSHIIDWVLLQLQEKVSLDTFQLLLPIVFSIIESIALSQTYARSLVELAVRYIPEESLPGESNLVDGSRKAYISCALVEMLRYLIVAVPDTIVALDCVPIPPCVYLSDSVNCSRRFSPSKVPEEAASRKSLCGGKERDAHSRFSSVDNILSSIKKRADNLAKAVSPGVQGHGVAKALQALDKALILGDVRGAYNVLFVEDLFDGSEGVGEGCGWIAAVSPSLRSSLTWFSSVSASLICSIFFLCEWATCDFRDCRTSSVSRDTKLSGTHDFSQVYLAALLLKMKNDYICSTSSSVRCKTTSSSSETRNNNINNYSNSKINTNNNSNNYSNSLAEGSRHLGKVSDGTVVVEDTFSSEKKPKNFYEGSSTGSSDCFQSPGPVHDILVCWIDQHTVEKSEGCKRLQLLIVELILSGIFRPQAYVRQLLVSGIMNKGETPLDSDKQKRHYQVLKQLPGQCLREASEEAQGAFIPMSMETMSVYSSERHLILHGFLGGQSKNRTSTDCVSSTEKDNRTSLDSWKSGDSSSRNVKTKGNITELKTAIINFIRFPNPHSTFGEIKADESQGYLKRPFKSIGDKVDIAEGTPGCEDCRRAKRQKMSAERNSFPQASASMNTALDDLDSWWVRKGLKSPVLEPLKVDQPTKMAKHPSRGRQKIVRKTQSLAQLAAARIEGSQGASTSHMCGTKVTCPRHRTGIEGEISKQTVVISTDGCLTDLVNIGKAIKHLRLLEKRTITLWLINYVKQLFEGTETAGNRAGQSTLLSPVEDRISVPWKLGEDELSSILYLLDISCDLISGVKFLLWLLPKVLTGANSIVHGGRNSTLLSKNIENQACEVGETFFVSSIRRYENVLVASDLVPDVLSATMLRFATGTASNSREAGGSAFIHYARNLLTKYRNVDSVARWEKHFKATCDHKLLSELESGRTLDGDFGYLPATPTGVQDPDDYLRQKLSGRLSRAGPNMKEIVQRQVDEAVQYFNGKERKLISAATPKGSGVDKLDDVHQRAQKIVMGLMECIRQNSGPAQEGDPTLVASAVSAIVGNVGPAVAKMPDFTSTTNYPKFQSAISSLNCARCIVHLHITCLCILKESLGERQTRAFEIALAAEAFSVVTAAFAPLKAPRNQFQLSPDVHDSNTSPSNDTLNNPVKVVVSRAVKAAAAVSSLVIGSIVHGAVSLERMIALFRLREGLDVLHLIKSGKSSSNGISRTIGASKVDNSVEVYVHWFRVLVGNCRTISDGLVAELLGEPYIRALSRMQRMLPLSLAFPPAYSIFALVVWKPYIPVNNIATREDVHISLAVAIGDAIKHQPFRDVCLRDTHAFYELLASDVGDSEFAAVLELQIPDKHLKTLAVIPLRGRLFLNAVLDCKMLQDDGTRATSLQGEPNTQRNENGKRLLDQLVHVLDTLQPAKFHWQWVELRLLLNEQVLIEKIEASSSTSVVEAIRALSPSSDNFALSESENNFTEIVLTRLLVRPDAASLYSEVVHLLGRSLEESLLLHAKWFLAGHDVLYGRKSIRQRLINIAQLRGLSTKVQFWKPWGWASYGTEHLPGRINKRKSAATSLEEGEVIQDGVERLLGKTNSQISDTEGFNSSQQYVTEKALVELVLPCIDRSSSDSHNTFASELIKQMNNIEQHVTALTRAVSKHTGSAPSGVEGSANKCTSRKSIRGSPGLGRRLAGAAAAAVADSAPPSPAALRASIWLRLQFLLRLLPIIYADREPSSRNMRHMLASVILRFLGSRVVHADAIISFYPPTTESSHAQAKWEMADSPMIEASAAATPDLAGESLFEWFLSVFHGLLGNCKPCWLKSEPSSKSTIKSARDSVFDREAVESLQNDLDCMQLPETIRWRLQSAMPVLPPYMPYFFSCQQPAVSSTAVTALQSTSISSSPCAGVLNQGNLNISCQRNPAVGLAARSIINNTTGKAKQPQSALLQQLDQQEMEVDPWTLLEDGTSSLLSGPTLSNSSSSSNYNSSSSNVVVAAGLLPSGTAEQPPSSSLNNLKACSLLRGAVRVRRTELTYIGATDDDS</sequence>
<reference evidence="8 9" key="1">
    <citation type="journal article" date="2018" name="Science">
        <title>The opium poppy genome and morphinan production.</title>
        <authorList>
            <person name="Guo L."/>
            <person name="Winzer T."/>
            <person name="Yang X."/>
            <person name="Li Y."/>
            <person name="Ning Z."/>
            <person name="He Z."/>
            <person name="Teodor R."/>
            <person name="Lu Y."/>
            <person name="Bowser T.A."/>
            <person name="Graham I.A."/>
            <person name="Ye K."/>
        </authorList>
    </citation>
    <scope>NUCLEOTIDE SEQUENCE [LARGE SCALE GENOMIC DNA]</scope>
    <source>
        <strain evidence="9">cv. HN1</strain>
        <tissue evidence="8">Leaves</tissue>
    </source>
</reference>
<protein>
    <recommendedName>
        <fullName evidence="7">Mediator complex subunit Med12 domain-containing protein</fullName>
    </recommendedName>
</protein>
<evidence type="ECO:0000259" key="7">
    <source>
        <dbReference type="SMART" id="SM01281"/>
    </source>
</evidence>
<feature type="region of interest" description="Disordered" evidence="6">
    <location>
        <begin position="1970"/>
        <end position="1997"/>
    </location>
</feature>
<name>A0A4Y7KC56_PAPSO</name>
<gene>
    <name evidence="8" type="ORF">C5167_034151</name>
</gene>
<keyword evidence="5" id="KW-0539">Nucleus</keyword>
<accession>A0A4Y7KC56</accession>
<evidence type="ECO:0000256" key="4">
    <source>
        <dbReference type="ARBA" id="ARBA00023163"/>
    </source>
</evidence>
<evidence type="ECO:0000313" key="8">
    <source>
        <dbReference type="EMBL" id="RZC70963.1"/>
    </source>
</evidence>
<feature type="compositionally biased region" description="Polar residues" evidence="6">
    <location>
        <begin position="827"/>
        <end position="836"/>
    </location>
</feature>
<dbReference type="InterPro" id="IPR019035">
    <property type="entry name" value="Mediator_Med12"/>
</dbReference>
<organism evidence="8 9">
    <name type="scientific">Papaver somniferum</name>
    <name type="common">Opium poppy</name>
    <dbReference type="NCBI Taxonomy" id="3469"/>
    <lineage>
        <taxon>Eukaryota</taxon>
        <taxon>Viridiplantae</taxon>
        <taxon>Streptophyta</taxon>
        <taxon>Embryophyta</taxon>
        <taxon>Tracheophyta</taxon>
        <taxon>Spermatophyta</taxon>
        <taxon>Magnoliopsida</taxon>
        <taxon>Ranunculales</taxon>
        <taxon>Papaveraceae</taxon>
        <taxon>Papaveroideae</taxon>
        <taxon>Papaver</taxon>
    </lineage>
</organism>
<dbReference type="EMBL" id="CM010721">
    <property type="protein sequence ID" value="RZC70963.1"/>
    <property type="molecule type" value="Genomic_DNA"/>
</dbReference>
<dbReference type="GO" id="GO:0006357">
    <property type="term" value="P:regulation of transcription by RNA polymerase II"/>
    <property type="evidence" value="ECO:0007669"/>
    <property type="project" value="InterPro"/>
</dbReference>
<dbReference type="GO" id="GO:0016592">
    <property type="term" value="C:mediator complex"/>
    <property type="evidence" value="ECO:0007669"/>
    <property type="project" value="InterPro"/>
</dbReference>
<feature type="region of interest" description="Disordered" evidence="6">
    <location>
        <begin position="1"/>
        <end position="29"/>
    </location>
</feature>
<dbReference type="PANTHER" id="PTHR46567">
    <property type="entry name" value="MEDIATOR OF RNA POLYMERASE II TRANSCRIPTION SUBUNIT 12"/>
    <property type="match status" value="1"/>
</dbReference>
<dbReference type="GO" id="GO:0003712">
    <property type="term" value="F:transcription coregulator activity"/>
    <property type="evidence" value="ECO:0007669"/>
    <property type="project" value="InterPro"/>
</dbReference>
<feature type="region of interest" description="Disordered" evidence="6">
    <location>
        <begin position="827"/>
        <end position="859"/>
    </location>
</feature>
<proteinExistence type="inferred from homology"/>
<feature type="region of interest" description="Disordered" evidence="6">
    <location>
        <begin position="271"/>
        <end position="301"/>
    </location>
</feature>
<evidence type="ECO:0000256" key="1">
    <source>
        <dbReference type="ARBA" id="ARBA00004123"/>
    </source>
</evidence>
<dbReference type="OrthoDB" id="20828at2759"/>
<evidence type="ECO:0000313" key="9">
    <source>
        <dbReference type="Proteomes" id="UP000316621"/>
    </source>
</evidence>
<dbReference type="Gramene" id="RZC70963">
    <property type="protein sequence ID" value="RZC70963"/>
    <property type="gene ID" value="C5167_034151"/>
</dbReference>